<dbReference type="RefSeq" id="WP_173013409.1">
    <property type="nucleotide sequence ID" value="NZ_AP019860.1"/>
</dbReference>
<evidence type="ECO:0000256" key="2">
    <source>
        <dbReference type="ARBA" id="ARBA00023125"/>
    </source>
</evidence>
<keyword evidence="6" id="KW-1185">Reference proteome</keyword>
<dbReference type="SUPFAM" id="SSF46689">
    <property type="entry name" value="Homeodomain-like"/>
    <property type="match status" value="2"/>
</dbReference>
<sequence length="253" mass="29034">MEIKSYRGVMDDAHSQRHKHSTHQILTVRKGVLLFADDYRQNMLCGENAAFVPKGLFHQAQGINTQFDTVYFCDETFCQLSGYNTNQLPQQVIVFQTSRLFHQLLREISRDSSVESVTGKTALKLLLHIFLEHKKQLLPISLPKSNDSRLAKALNYIDENYHEVILLDDLATVATTSKRNLERICKRELHINISEYICMRRIFAATIDLVTTEDSVLEVSLNAGYNSLSSFYKAFHKLVGKTPKDYRNSSLFL</sequence>
<dbReference type="PANTHER" id="PTHR11019:SF199">
    <property type="entry name" value="HTH-TYPE TRANSCRIPTIONAL REGULATOR NIMR"/>
    <property type="match status" value="1"/>
</dbReference>
<evidence type="ECO:0000313" key="5">
    <source>
        <dbReference type="EMBL" id="BBM85402.1"/>
    </source>
</evidence>
<dbReference type="PANTHER" id="PTHR11019">
    <property type="entry name" value="HTH-TYPE TRANSCRIPTIONAL REGULATOR NIMR"/>
    <property type="match status" value="1"/>
</dbReference>
<dbReference type="InterPro" id="IPR009057">
    <property type="entry name" value="Homeodomain-like_sf"/>
</dbReference>
<protein>
    <submittedName>
        <fullName evidence="5">AraC family transcriptional regulator</fullName>
    </submittedName>
</protein>
<dbReference type="InterPro" id="IPR020449">
    <property type="entry name" value="Tscrpt_reg_AraC-type_HTH"/>
</dbReference>
<dbReference type="SMART" id="SM00342">
    <property type="entry name" value="HTH_ARAC"/>
    <property type="match status" value="1"/>
</dbReference>
<accession>A0A5S9IQ53</accession>
<dbReference type="GO" id="GO:0003700">
    <property type="term" value="F:DNA-binding transcription factor activity"/>
    <property type="evidence" value="ECO:0007669"/>
    <property type="project" value="InterPro"/>
</dbReference>
<dbReference type="InterPro" id="IPR018060">
    <property type="entry name" value="HTH_AraC"/>
</dbReference>
<proteinExistence type="predicted"/>
<keyword evidence="3" id="KW-0804">Transcription</keyword>
<dbReference type="AlphaFoldDB" id="A0A5S9IQ53"/>
<reference evidence="5 6" key="1">
    <citation type="submission" date="2019-08" db="EMBL/GenBank/DDBJ databases">
        <title>Complete genome sequence of Candidatus Uab amorphum.</title>
        <authorList>
            <person name="Shiratori T."/>
            <person name="Suzuki S."/>
            <person name="Kakizawa Y."/>
            <person name="Ishida K."/>
        </authorList>
    </citation>
    <scope>NUCLEOTIDE SEQUENCE [LARGE SCALE GENOMIC DNA]</scope>
    <source>
        <strain evidence="5 6">SRT547</strain>
    </source>
</reference>
<dbReference type="Pfam" id="PF12833">
    <property type="entry name" value="HTH_18"/>
    <property type="match status" value="1"/>
</dbReference>
<name>A0A5S9IQ53_UABAM</name>
<keyword evidence="2" id="KW-0238">DNA-binding</keyword>
<keyword evidence="1" id="KW-0805">Transcription regulation</keyword>
<organism evidence="5 6">
    <name type="scientific">Uabimicrobium amorphum</name>
    <dbReference type="NCBI Taxonomy" id="2596890"/>
    <lineage>
        <taxon>Bacteria</taxon>
        <taxon>Pseudomonadati</taxon>
        <taxon>Planctomycetota</taxon>
        <taxon>Candidatus Uabimicrobiia</taxon>
        <taxon>Candidatus Uabimicrobiales</taxon>
        <taxon>Candidatus Uabimicrobiaceae</taxon>
        <taxon>Candidatus Uabimicrobium</taxon>
    </lineage>
</organism>
<evidence type="ECO:0000256" key="3">
    <source>
        <dbReference type="ARBA" id="ARBA00023163"/>
    </source>
</evidence>
<dbReference type="PRINTS" id="PR00032">
    <property type="entry name" value="HTHARAC"/>
</dbReference>
<feature type="domain" description="HTH araC/xylS-type" evidence="4">
    <location>
        <begin position="151"/>
        <end position="249"/>
    </location>
</feature>
<evidence type="ECO:0000256" key="1">
    <source>
        <dbReference type="ARBA" id="ARBA00023015"/>
    </source>
</evidence>
<dbReference type="KEGG" id="uam:UABAM_03769"/>
<evidence type="ECO:0000259" key="4">
    <source>
        <dbReference type="PROSITE" id="PS01124"/>
    </source>
</evidence>
<dbReference type="EMBL" id="AP019860">
    <property type="protein sequence ID" value="BBM85402.1"/>
    <property type="molecule type" value="Genomic_DNA"/>
</dbReference>
<dbReference type="Gene3D" id="1.10.10.60">
    <property type="entry name" value="Homeodomain-like"/>
    <property type="match status" value="2"/>
</dbReference>
<evidence type="ECO:0000313" key="6">
    <source>
        <dbReference type="Proteomes" id="UP000326354"/>
    </source>
</evidence>
<dbReference type="PROSITE" id="PS01124">
    <property type="entry name" value="HTH_ARAC_FAMILY_2"/>
    <property type="match status" value="1"/>
</dbReference>
<dbReference type="Proteomes" id="UP000326354">
    <property type="component" value="Chromosome"/>
</dbReference>
<dbReference type="GO" id="GO:0043565">
    <property type="term" value="F:sequence-specific DNA binding"/>
    <property type="evidence" value="ECO:0007669"/>
    <property type="project" value="InterPro"/>
</dbReference>
<gene>
    <name evidence="5" type="ORF">UABAM_03769</name>
</gene>